<dbReference type="InterPro" id="IPR012657">
    <property type="entry name" value="23S_rRNA-intervening_sequence"/>
</dbReference>
<accession>A0A0G0EY63</accession>
<dbReference type="NCBIfam" id="TIGR02436">
    <property type="entry name" value="four helix bundle protein"/>
    <property type="match status" value="1"/>
</dbReference>
<dbReference type="InterPro" id="IPR036583">
    <property type="entry name" value="23S_rRNA_IVS_sf"/>
</dbReference>
<sequence length="128" mass="14858">MIKSFEDLIVWQKSRLLNQKIYMITSKFPASERSNLTSQLRRASVSVSANIAEGFGRYHSQESMQFYRTARGSLLEIRSHLYICLDQKYMDKVQLNEAISLIEEVSKMLSGLIKQTKNYRLNKLSSDN</sequence>
<dbReference type="CDD" id="cd16377">
    <property type="entry name" value="23S_rRNA_IVP_like"/>
    <property type="match status" value="1"/>
</dbReference>
<evidence type="ECO:0000313" key="2">
    <source>
        <dbReference type="Proteomes" id="UP000034492"/>
    </source>
</evidence>
<keyword evidence="1" id="KW-0689">Ribosomal protein</keyword>
<keyword evidence="1" id="KW-0687">Ribonucleoprotein</keyword>
<name>A0A0G0EY63_9BACT</name>
<dbReference type="GO" id="GO:0005840">
    <property type="term" value="C:ribosome"/>
    <property type="evidence" value="ECO:0007669"/>
    <property type="project" value="UniProtKB-KW"/>
</dbReference>
<dbReference type="AlphaFoldDB" id="A0A0G0EY63"/>
<dbReference type="Gene3D" id="1.20.1440.60">
    <property type="entry name" value="23S rRNA-intervening sequence"/>
    <property type="match status" value="1"/>
</dbReference>
<reference evidence="1 2" key="1">
    <citation type="journal article" date="2015" name="Nature">
        <title>rRNA introns, odd ribosomes, and small enigmatic genomes across a large radiation of phyla.</title>
        <authorList>
            <person name="Brown C.T."/>
            <person name="Hug L.A."/>
            <person name="Thomas B.C."/>
            <person name="Sharon I."/>
            <person name="Castelle C.J."/>
            <person name="Singh A."/>
            <person name="Wilkins M.J."/>
            <person name="Williams K.H."/>
            <person name="Banfield J.F."/>
        </authorList>
    </citation>
    <scope>NUCLEOTIDE SEQUENCE [LARGE SCALE GENOMIC DNA]</scope>
</reference>
<dbReference type="EMBL" id="LBSA01000004">
    <property type="protein sequence ID" value="KKQ10462.1"/>
    <property type="molecule type" value="Genomic_DNA"/>
</dbReference>
<organism evidence="1 2">
    <name type="scientific">Candidatus Daviesbacteria bacterium GW2011_GWB1_36_5</name>
    <dbReference type="NCBI Taxonomy" id="1618426"/>
    <lineage>
        <taxon>Bacteria</taxon>
        <taxon>Candidatus Daviesiibacteriota</taxon>
    </lineage>
</organism>
<dbReference type="Proteomes" id="UP000034492">
    <property type="component" value="Unassembled WGS sequence"/>
</dbReference>
<dbReference type="Pfam" id="PF05635">
    <property type="entry name" value="23S_rRNA_IVP"/>
    <property type="match status" value="1"/>
</dbReference>
<dbReference type="SUPFAM" id="SSF158446">
    <property type="entry name" value="IVS-encoded protein-like"/>
    <property type="match status" value="1"/>
</dbReference>
<evidence type="ECO:0000313" key="1">
    <source>
        <dbReference type="EMBL" id="KKQ10462.1"/>
    </source>
</evidence>
<proteinExistence type="predicted"/>
<dbReference type="PANTHER" id="PTHR38471">
    <property type="entry name" value="FOUR HELIX BUNDLE PROTEIN"/>
    <property type="match status" value="1"/>
</dbReference>
<protein>
    <submittedName>
        <fullName evidence="1">S23 ribosomal protein, nonfunctional</fullName>
    </submittedName>
</protein>
<dbReference type="PANTHER" id="PTHR38471:SF2">
    <property type="entry name" value="FOUR HELIX BUNDLE PROTEIN"/>
    <property type="match status" value="1"/>
</dbReference>
<gene>
    <name evidence="1" type="ORF">US19_C0004G0010</name>
</gene>
<comment type="caution">
    <text evidence="1">The sequence shown here is derived from an EMBL/GenBank/DDBJ whole genome shotgun (WGS) entry which is preliminary data.</text>
</comment>